<proteinExistence type="predicted"/>
<keyword evidence="2" id="KW-1133">Transmembrane helix</keyword>
<comment type="caution">
    <text evidence="3">The sequence shown here is derived from an EMBL/GenBank/DDBJ whole genome shotgun (WGS) entry which is preliminary data.</text>
</comment>
<protein>
    <submittedName>
        <fullName evidence="3">Uncharacterized protein</fullName>
    </submittedName>
</protein>
<evidence type="ECO:0000256" key="2">
    <source>
        <dbReference type="SAM" id="Phobius"/>
    </source>
</evidence>
<keyword evidence="2" id="KW-0812">Transmembrane</keyword>
<feature type="region of interest" description="Disordered" evidence="1">
    <location>
        <begin position="345"/>
        <end position="365"/>
    </location>
</feature>
<feature type="transmembrane region" description="Helical" evidence="2">
    <location>
        <begin position="56"/>
        <end position="85"/>
    </location>
</feature>
<gene>
    <name evidence="3" type="ORF">NLI96_g5208</name>
</gene>
<feature type="transmembrane region" description="Helical" evidence="2">
    <location>
        <begin position="20"/>
        <end position="44"/>
    </location>
</feature>
<dbReference type="EMBL" id="JANAWD010000165">
    <property type="protein sequence ID" value="KAJ3485090.1"/>
    <property type="molecule type" value="Genomic_DNA"/>
</dbReference>
<dbReference type="Proteomes" id="UP001212997">
    <property type="component" value="Unassembled WGS sequence"/>
</dbReference>
<feature type="transmembrane region" description="Helical" evidence="2">
    <location>
        <begin position="179"/>
        <end position="200"/>
    </location>
</feature>
<accession>A0AAD5YJ75</accession>
<dbReference type="AlphaFoldDB" id="A0AAD5YJ75"/>
<evidence type="ECO:0000256" key="1">
    <source>
        <dbReference type="SAM" id="MobiDB-lite"/>
    </source>
</evidence>
<name>A0AAD5YJ75_9APHY</name>
<feature type="transmembrane region" description="Helical" evidence="2">
    <location>
        <begin position="137"/>
        <end position="159"/>
    </location>
</feature>
<sequence>MSYAPQESAQDLWTERSYFVGGFLAAVAYGFHCCIYGTTVYFLLRHPSRGNRPPNFKLISFVSIIWAVATINLATGIQWNMMMFIDDRNYPGGPVGFLYQEFSHWINTFGSTSYVVNNCLTDLMVLHRAFVIWGYNYWVVLIPFLAIVTSTILSLFTLVQSALPGANLWTHITFSFAVPYWSLSISINILLTLLIVFRLVSARNTLRASLGNEFAKTYTSLIAIVIESAAIYSVVSLIFIVAFARNSNVQNLVLPIMGQVMCIAPELIIMRVAFGRAFTRETAATLSNMRFHTSPTAKTTMGTSHAESTGVITTNGTTAASSGFAAAAINLGALKLTESEKMLGEGMGSGSGSEVGVITPGGSREDVHVQVREKHDIV</sequence>
<keyword evidence="4" id="KW-1185">Reference proteome</keyword>
<evidence type="ECO:0000313" key="3">
    <source>
        <dbReference type="EMBL" id="KAJ3485090.1"/>
    </source>
</evidence>
<keyword evidence="2" id="KW-0472">Membrane</keyword>
<reference evidence="3" key="1">
    <citation type="submission" date="2022-07" db="EMBL/GenBank/DDBJ databases">
        <title>Genome Sequence of Physisporinus lineatus.</title>
        <authorList>
            <person name="Buettner E."/>
        </authorList>
    </citation>
    <scope>NUCLEOTIDE SEQUENCE</scope>
    <source>
        <strain evidence="3">VT162</strain>
    </source>
</reference>
<feature type="transmembrane region" description="Helical" evidence="2">
    <location>
        <begin position="221"/>
        <end position="244"/>
    </location>
</feature>
<feature type="transmembrane region" description="Helical" evidence="2">
    <location>
        <begin position="256"/>
        <end position="274"/>
    </location>
</feature>
<organism evidence="3 4">
    <name type="scientific">Meripilus lineatus</name>
    <dbReference type="NCBI Taxonomy" id="2056292"/>
    <lineage>
        <taxon>Eukaryota</taxon>
        <taxon>Fungi</taxon>
        <taxon>Dikarya</taxon>
        <taxon>Basidiomycota</taxon>
        <taxon>Agaricomycotina</taxon>
        <taxon>Agaricomycetes</taxon>
        <taxon>Polyporales</taxon>
        <taxon>Meripilaceae</taxon>
        <taxon>Meripilus</taxon>
    </lineage>
</organism>
<evidence type="ECO:0000313" key="4">
    <source>
        <dbReference type="Proteomes" id="UP001212997"/>
    </source>
</evidence>